<dbReference type="Pfam" id="PF13240">
    <property type="entry name" value="Zn_Ribbon_1"/>
    <property type="match status" value="1"/>
</dbReference>
<evidence type="ECO:0000256" key="1">
    <source>
        <dbReference type="SAM" id="MobiDB-lite"/>
    </source>
</evidence>
<feature type="domain" description="Zinc-ribbon" evidence="2">
    <location>
        <begin position="2"/>
        <end position="24"/>
    </location>
</feature>
<comment type="caution">
    <text evidence="3">The sequence shown here is derived from an EMBL/GenBank/DDBJ whole genome shotgun (WGS) entry which is preliminary data.</text>
</comment>
<protein>
    <recommendedName>
        <fullName evidence="2">Zinc-ribbon domain-containing protein</fullName>
    </recommendedName>
</protein>
<keyword evidence="4" id="KW-1185">Reference proteome</keyword>
<evidence type="ECO:0000259" key="2">
    <source>
        <dbReference type="Pfam" id="PF13240"/>
    </source>
</evidence>
<dbReference type="EMBL" id="BIFS01000001">
    <property type="protein sequence ID" value="GCE19687.1"/>
    <property type="molecule type" value="Genomic_DNA"/>
</dbReference>
<accession>A0A402AKN7</accession>
<dbReference type="RefSeq" id="WP_161977408.1">
    <property type="nucleotide sequence ID" value="NZ_BIFS01000001.1"/>
</dbReference>
<organism evidence="3 4">
    <name type="scientific">Dictyobacter kobayashii</name>
    <dbReference type="NCBI Taxonomy" id="2014872"/>
    <lineage>
        <taxon>Bacteria</taxon>
        <taxon>Bacillati</taxon>
        <taxon>Chloroflexota</taxon>
        <taxon>Ktedonobacteria</taxon>
        <taxon>Ktedonobacterales</taxon>
        <taxon>Dictyobacteraceae</taxon>
        <taxon>Dictyobacter</taxon>
    </lineage>
</organism>
<gene>
    <name evidence="3" type="ORF">KDK_34870</name>
</gene>
<reference evidence="4" key="1">
    <citation type="submission" date="2018-12" db="EMBL/GenBank/DDBJ databases">
        <title>Tengunoibacter tsumagoiensis gen. nov., sp. nov., Dictyobacter kobayashii sp. nov., D. alpinus sp. nov., and D. joshuensis sp. nov. and description of Dictyobacteraceae fam. nov. within the order Ktedonobacterales isolated from Tengu-no-mugimeshi.</title>
        <authorList>
            <person name="Wang C.M."/>
            <person name="Zheng Y."/>
            <person name="Sakai Y."/>
            <person name="Toyoda A."/>
            <person name="Minakuchi Y."/>
            <person name="Abe K."/>
            <person name="Yokota A."/>
            <person name="Yabe S."/>
        </authorList>
    </citation>
    <scope>NUCLEOTIDE SEQUENCE [LARGE SCALE GENOMIC DNA]</scope>
    <source>
        <strain evidence="4">Uno11</strain>
    </source>
</reference>
<sequence length="219" mass="23839">MKCQQCQAQLSPQARFCPHCGTPVQTQEPLGKEEIASVEQAQPEVEHEPEPDNPPESATVRVSPYARRIARSWRKAQGVGIPPVRSKPIVVTSPLANDGPAEAATAAQKDEPAADKPVAQLAEAPTPAPASTNEQEDKLTIPEQPPTVVELNALHLYASVPLPYAPIAPEHHTEELPTQPISISSITHPELFETAEQQQVKPQDRLSPLQQSLRYYIIG</sequence>
<name>A0A402AKN7_9CHLR</name>
<dbReference type="AlphaFoldDB" id="A0A402AKN7"/>
<feature type="region of interest" description="Disordered" evidence="1">
    <location>
        <begin position="17"/>
        <end position="146"/>
    </location>
</feature>
<evidence type="ECO:0000313" key="4">
    <source>
        <dbReference type="Proteomes" id="UP000287188"/>
    </source>
</evidence>
<proteinExistence type="predicted"/>
<dbReference type="Proteomes" id="UP000287188">
    <property type="component" value="Unassembled WGS sequence"/>
</dbReference>
<dbReference type="InterPro" id="IPR026870">
    <property type="entry name" value="Zinc_ribbon_dom"/>
</dbReference>
<evidence type="ECO:0000313" key="3">
    <source>
        <dbReference type="EMBL" id="GCE19687.1"/>
    </source>
</evidence>